<evidence type="ECO:0000313" key="15">
    <source>
        <dbReference type="EMBL" id="PBC28280.1"/>
    </source>
</evidence>
<dbReference type="AlphaFoldDB" id="A0A2A3E986"/>
<evidence type="ECO:0000256" key="5">
    <source>
        <dbReference type="ARBA" id="ARBA00016383"/>
    </source>
</evidence>
<evidence type="ECO:0000256" key="14">
    <source>
        <dbReference type="ARBA" id="ARBA00033401"/>
    </source>
</evidence>
<keyword evidence="16" id="KW-1185">Reference proteome</keyword>
<keyword evidence="7" id="KW-0679">Respiratory chain</keyword>
<dbReference type="Pfam" id="PF07347">
    <property type="entry name" value="CI-B14_5a"/>
    <property type="match status" value="1"/>
</dbReference>
<evidence type="ECO:0000256" key="12">
    <source>
        <dbReference type="ARBA" id="ARBA00023136"/>
    </source>
</evidence>
<accession>A0A2A3E986</accession>
<dbReference type="STRING" id="94128.A0A2A3E986"/>
<comment type="function">
    <text evidence="1">Accessory subunit of the mitochondrial membrane respiratory chain NADH dehydrogenase (Complex I), that is believed not to be involved in catalysis. Complex I functions in the transfer of electrons from NADH to the respiratory chain. The immediate electron acceptor for the enzyme is believed to be ubiquinone.</text>
</comment>
<keyword evidence="9" id="KW-0249">Electron transport</keyword>
<sequence>MPGIEHRSQTPFIQWLRDFGRGRTHVSSLRHADGIAARTQPAPHVPGGPYHKSSKVYYYSRDARRLVQPPIEIYTEGHLETGKIDTTKIKLDALSKPK</sequence>
<evidence type="ECO:0000256" key="2">
    <source>
        <dbReference type="ARBA" id="ARBA00004443"/>
    </source>
</evidence>
<dbReference type="Proteomes" id="UP000242457">
    <property type="component" value="Unassembled WGS sequence"/>
</dbReference>
<keyword evidence="8" id="KW-0999">Mitochondrion inner membrane</keyword>
<evidence type="ECO:0000256" key="1">
    <source>
        <dbReference type="ARBA" id="ARBA00003195"/>
    </source>
</evidence>
<evidence type="ECO:0000256" key="13">
    <source>
        <dbReference type="ARBA" id="ARBA00030360"/>
    </source>
</evidence>
<reference evidence="15 16" key="1">
    <citation type="submission" date="2014-07" db="EMBL/GenBank/DDBJ databases">
        <title>Genomic and transcriptomic analysis on Apis cerana provide comprehensive insights into honey bee biology.</title>
        <authorList>
            <person name="Diao Q."/>
            <person name="Sun L."/>
            <person name="Zheng H."/>
            <person name="Zheng H."/>
            <person name="Xu S."/>
            <person name="Wang S."/>
            <person name="Zeng Z."/>
            <person name="Hu F."/>
            <person name="Su S."/>
            <person name="Wu J."/>
        </authorList>
    </citation>
    <scope>NUCLEOTIDE SEQUENCE [LARGE SCALE GENOMIC DNA]</scope>
    <source>
        <tissue evidence="15">Pupae without intestine</tissue>
    </source>
</reference>
<evidence type="ECO:0000256" key="10">
    <source>
        <dbReference type="ARBA" id="ARBA00022990"/>
    </source>
</evidence>
<comment type="similarity">
    <text evidence="3">Belongs to the complex I NDUFA7 subunit family.</text>
</comment>
<keyword evidence="15" id="KW-0830">Ubiquinone</keyword>
<evidence type="ECO:0000256" key="3">
    <source>
        <dbReference type="ARBA" id="ARBA00005482"/>
    </source>
</evidence>
<evidence type="ECO:0000256" key="6">
    <source>
        <dbReference type="ARBA" id="ARBA00022448"/>
    </source>
</evidence>
<protein>
    <recommendedName>
        <fullName evidence="5">NADH dehydrogenase [ubiquinone] 1 alpha subcomplex subunit 7</fullName>
    </recommendedName>
    <alternativeName>
        <fullName evidence="14">Complex I-B14.5a</fullName>
    </alternativeName>
    <alternativeName>
        <fullName evidence="13">NADH-ubiquinone oxidoreductase subunit B14.5a</fullName>
    </alternativeName>
</protein>
<evidence type="ECO:0000313" key="16">
    <source>
        <dbReference type="Proteomes" id="UP000242457"/>
    </source>
</evidence>
<name>A0A2A3E986_APICC</name>
<keyword evidence="12" id="KW-0472">Membrane</keyword>
<keyword evidence="10" id="KW-0007">Acetylation</keyword>
<proteinExistence type="inferred from homology"/>
<evidence type="ECO:0000256" key="7">
    <source>
        <dbReference type="ARBA" id="ARBA00022660"/>
    </source>
</evidence>
<dbReference type="PANTHER" id="PTHR12485:SF1">
    <property type="entry name" value="NADH DEHYDROGENASE [UBIQUINONE] 1 ALPHA SUBCOMPLEX SUBUNIT 7"/>
    <property type="match status" value="1"/>
</dbReference>
<keyword evidence="6" id="KW-0813">Transport</keyword>
<evidence type="ECO:0000256" key="4">
    <source>
        <dbReference type="ARBA" id="ARBA00011533"/>
    </source>
</evidence>
<evidence type="ECO:0000256" key="11">
    <source>
        <dbReference type="ARBA" id="ARBA00023128"/>
    </source>
</evidence>
<dbReference type="EMBL" id="KZ288318">
    <property type="protein sequence ID" value="PBC28280.1"/>
    <property type="molecule type" value="Genomic_DNA"/>
</dbReference>
<dbReference type="GO" id="GO:0006120">
    <property type="term" value="P:mitochondrial electron transport, NADH to ubiquinone"/>
    <property type="evidence" value="ECO:0007669"/>
    <property type="project" value="TreeGrafter"/>
</dbReference>
<dbReference type="InterPro" id="IPR009947">
    <property type="entry name" value="NDUA7"/>
</dbReference>
<organism evidence="15 16">
    <name type="scientific">Apis cerana cerana</name>
    <name type="common">Oriental honeybee</name>
    <dbReference type="NCBI Taxonomy" id="94128"/>
    <lineage>
        <taxon>Eukaryota</taxon>
        <taxon>Metazoa</taxon>
        <taxon>Ecdysozoa</taxon>
        <taxon>Arthropoda</taxon>
        <taxon>Hexapoda</taxon>
        <taxon>Insecta</taxon>
        <taxon>Pterygota</taxon>
        <taxon>Neoptera</taxon>
        <taxon>Endopterygota</taxon>
        <taxon>Hymenoptera</taxon>
        <taxon>Apocrita</taxon>
        <taxon>Aculeata</taxon>
        <taxon>Apoidea</taxon>
        <taxon>Anthophila</taxon>
        <taxon>Apidae</taxon>
        <taxon>Apis</taxon>
    </lineage>
</organism>
<comment type="subcellular location">
    <subcellularLocation>
        <location evidence="2">Mitochondrion inner membrane</location>
        <topology evidence="2">Peripheral membrane protein</topology>
        <orientation evidence="2">Matrix side</orientation>
    </subcellularLocation>
</comment>
<gene>
    <name evidence="15" type="ORF">APICC_03388</name>
</gene>
<comment type="subunit">
    <text evidence="4">Complex I is composed of 45 different subunits.</text>
</comment>
<keyword evidence="11" id="KW-0496">Mitochondrion</keyword>
<dbReference type="OrthoDB" id="10063829at2759"/>
<evidence type="ECO:0000256" key="8">
    <source>
        <dbReference type="ARBA" id="ARBA00022792"/>
    </source>
</evidence>
<dbReference type="GO" id="GO:0005743">
    <property type="term" value="C:mitochondrial inner membrane"/>
    <property type="evidence" value="ECO:0007669"/>
    <property type="project" value="UniProtKB-SubCell"/>
</dbReference>
<evidence type="ECO:0000256" key="9">
    <source>
        <dbReference type="ARBA" id="ARBA00022982"/>
    </source>
</evidence>
<dbReference type="PANTHER" id="PTHR12485">
    <property type="entry name" value="NADH-UBIQUINONE OXIDOREDUCTASE SUBUNIT B"/>
    <property type="match status" value="1"/>
</dbReference>